<evidence type="ECO:0000313" key="2">
    <source>
        <dbReference type="Proteomes" id="UP000886998"/>
    </source>
</evidence>
<dbReference type="EMBL" id="BMAV01011634">
    <property type="protein sequence ID" value="GFY57639.1"/>
    <property type="molecule type" value="Genomic_DNA"/>
</dbReference>
<protein>
    <submittedName>
        <fullName evidence="1">Uncharacterized protein</fullName>
    </submittedName>
</protein>
<comment type="caution">
    <text evidence="1">The sequence shown here is derived from an EMBL/GenBank/DDBJ whole genome shotgun (WGS) entry which is preliminary data.</text>
</comment>
<keyword evidence="2" id="KW-1185">Reference proteome</keyword>
<organism evidence="1 2">
    <name type="scientific">Trichonephila inaurata madagascariensis</name>
    <dbReference type="NCBI Taxonomy" id="2747483"/>
    <lineage>
        <taxon>Eukaryota</taxon>
        <taxon>Metazoa</taxon>
        <taxon>Ecdysozoa</taxon>
        <taxon>Arthropoda</taxon>
        <taxon>Chelicerata</taxon>
        <taxon>Arachnida</taxon>
        <taxon>Araneae</taxon>
        <taxon>Araneomorphae</taxon>
        <taxon>Entelegynae</taxon>
        <taxon>Araneoidea</taxon>
        <taxon>Nephilidae</taxon>
        <taxon>Trichonephila</taxon>
        <taxon>Trichonephila inaurata</taxon>
    </lineage>
</organism>
<name>A0A8X6XQH9_9ARAC</name>
<dbReference type="Proteomes" id="UP000886998">
    <property type="component" value="Unassembled WGS sequence"/>
</dbReference>
<evidence type="ECO:0000313" key="1">
    <source>
        <dbReference type="EMBL" id="GFY57639.1"/>
    </source>
</evidence>
<sequence length="149" mass="16850">MPAWRILKSLLLGCGDDQEAVLRLYFPKIMSSTSTTDIEIKVGRLPRNRYVLQTPSSDPLISRGNDTSRKVSFYPLLLVRCSLSNTLARPCALTCTLKASTRSRCAGHSDTHSTPFTEQRKGCKPCQRAQLFSRLRWYIKVALFLAKVR</sequence>
<dbReference type="AlphaFoldDB" id="A0A8X6XQH9"/>
<gene>
    <name evidence="1" type="ORF">TNIN_404871</name>
</gene>
<proteinExistence type="predicted"/>
<reference evidence="1" key="1">
    <citation type="submission" date="2020-08" db="EMBL/GenBank/DDBJ databases">
        <title>Multicomponent nature underlies the extraordinary mechanical properties of spider dragline silk.</title>
        <authorList>
            <person name="Kono N."/>
            <person name="Nakamura H."/>
            <person name="Mori M."/>
            <person name="Yoshida Y."/>
            <person name="Ohtoshi R."/>
            <person name="Malay A.D."/>
            <person name="Moran D.A.P."/>
            <person name="Tomita M."/>
            <person name="Numata K."/>
            <person name="Arakawa K."/>
        </authorList>
    </citation>
    <scope>NUCLEOTIDE SEQUENCE</scope>
</reference>
<accession>A0A8X6XQH9</accession>